<accession>A0A2T5G0V2</accession>
<sequence>MTDVDAAYPNLPDPAGPLDIVAVAGRIGGEVRGLRLEGDLDDATILALRRALFRHKVLFFREQSHLDDEAHQAFAARLGKPVRHPTAPAQHGDFLLELDSHHGGKANTWHTDMTFLTNYPSASILRAVSIPEAGGDTVWANAAEAYARLPQPLQQLADTLRAIHSNDYDYAANQTEADEETDAYHATFVSTVYEAEHPVVRLHPETGERSLLLGSFFKQFVGMSSGDSRRLFETFQSHITRLENTVRWHWRKGDVAIWDNRATQHYAIDDYGTQHRVVRRVTISGDIPLGIDGQKSRQLKPVEFYSALAAE</sequence>
<keyword evidence="9" id="KW-1185">Reference proteome</keyword>
<gene>
    <name evidence="8" type="ORF">CLG96_00860</name>
</gene>
<proteinExistence type="inferred from homology"/>
<evidence type="ECO:0000256" key="3">
    <source>
        <dbReference type="ARBA" id="ARBA00022723"/>
    </source>
</evidence>
<dbReference type="InterPro" id="IPR003819">
    <property type="entry name" value="TauD/TfdA-like"/>
</dbReference>
<reference evidence="8 9" key="1">
    <citation type="submission" date="2017-09" db="EMBL/GenBank/DDBJ databases">
        <title>Sphingomonas panjinensis sp.nov., isolated from oil-contaminated soil.</title>
        <authorList>
            <person name="Wang L."/>
            <person name="Chen L."/>
        </authorList>
    </citation>
    <scope>NUCLEOTIDE SEQUENCE [LARGE SCALE GENOMIC DNA]</scope>
    <source>
        <strain evidence="8 9">FW-11</strain>
    </source>
</reference>
<dbReference type="InterPro" id="IPR042098">
    <property type="entry name" value="TauD-like_sf"/>
</dbReference>
<dbReference type="GO" id="GO:0005737">
    <property type="term" value="C:cytoplasm"/>
    <property type="evidence" value="ECO:0007669"/>
    <property type="project" value="TreeGrafter"/>
</dbReference>
<evidence type="ECO:0000313" key="8">
    <source>
        <dbReference type="EMBL" id="PTQ12741.1"/>
    </source>
</evidence>
<comment type="caution">
    <text evidence="8">The sequence shown here is derived from an EMBL/GenBank/DDBJ whole genome shotgun (WGS) entry which is preliminary data.</text>
</comment>
<dbReference type="PANTHER" id="PTHR30468:SF5">
    <property type="entry name" value="ALPHA-KETOGLUTARATE-DEPENDENT SULFATE ESTER DIOXYGENASE"/>
    <property type="match status" value="1"/>
</dbReference>
<dbReference type="Pfam" id="PF02668">
    <property type="entry name" value="TauD"/>
    <property type="match status" value="1"/>
</dbReference>
<dbReference type="OrthoDB" id="7209371at2"/>
<dbReference type="GO" id="GO:0016706">
    <property type="term" value="F:2-oxoglutarate-dependent dioxygenase activity"/>
    <property type="evidence" value="ECO:0007669"/>
    <property type="project" value="TreeGrafter"/>
</dbReference>
<evidence type="ECO:0000256" key="6">
    <source>
        <dbReference type="ARBA" id="ARBA00023004"/>
    </source>
</evidence>
<dbReference type="RefSeq" id="WP_107965979.1">
    <property type="nucleotide sequence ID" value="NZ_NWBU01000004.1"/>
</dbReference>
<keyword evidence="3" id="KW-0479">Metal-binding</keyword>
<name>A0A2T5G0V2_9SPHN</name>
<comment type="cofactor">
    <cofactor evidence="1">
        <name>Fe(2+)</name>
        <dbReference type="ChEBI" id="CHEBI:29033"/>
    </cofactor>
</comment>
<dbReference type="GO" id="GO:0046872">
    <property type="term" value="F:metal ion binding"/>
    <property type="evidence" value="ECO:0007669"/>
    <property type="project" value="UniProtKB-KW"/>
</dbReference>
<dbReference type="SUPFAM" id="SSF51197">
    <property type="entry name" value="Clavaminate synthase-like"/>
    <property type="match status" value="1"/>
</dbReference>
<comment type="similarity">
    <text evidence="2">Belongs to the TfdA dioxygenase family.</text>
</comment>
<feature type="domain" description="TauD/TfdA-like" evidence="7">
    <location>
        <begin position="27"/>
        <end position="282"/>
    </location>
</feature>
<dbReference type="Gene3D" id="3.60.130.10">
    <property type="entry name" value="Clavaminate synthase-like"/>
    <property type="match status" value="1"/>
</dbReference>
<dbReference type="FunFam" id="3.60.130.10:FF:000002">
    <property type="entry name" value="Alpha-ketoglutarate-dependent taurine dioxygenase"/>
    <property type="match status" value="1"/>
</dbReference>
<evidence type="ECO:0000256" key="2">
    <source>
        <dbReference type="ARBA" id="ARBA00005896"/>
    </source>
</evidence>
<evidence type="ECO:0000256" key="1">
    <source>
        <dbReference type="ARBA" id="ARBA00001954"/>
    </source>
</evidence>
<dbReference type="EMBL" id="NWBU01000004">
    <property type="protein sequence ID" value="PTQ12741.1"/>
    <property type="molecule type" value="Genomic_DNA"/>
</dbReference>
<dbReference type="AlphaFoldDB" id="A0A2T5G0V2"/>
<keyword evidence="4 8" id="KW-0223">Dioxygenase</keyword>
<dbReference type="InterPro" id="IPR051323">
    <property type="entry name" value="AtsK-like"/>
</dbReference>
<evidence type="ECO:0000313" key="9">
    <source>
        <dbReference type="Proteomes" id="UP000244162"/>
    </source>
</evidence>
<keyword evidence="6" id="KW-0408">Iron</keyword>
<protein>
    <submittedName>
        <fullName evidence="8">Taurine dioxygenase</fullName>
    </submittedName>
</protein>
<evidence type="ECO:0000259" key="7">
    <source>
        <dbReference type="Pfam" id="PF02668"/>
    </source>
</evidence>
<dbReference type="Proteomes" id="UP000244162">
    <property type="component" value="Unassembled WGS sequence"/>
</dbReference>
<organism evidence="8 9">
    <name type="scientific">Sphingomonas oleivorans</name>
    <dbReference type="NCBI Taxonomy" id="1735121"/>
    <lineage>
        <taxon>Bacteria</taxon>
        <taxon>Pseudomonadati</taxon>
        <taxon>Pseudomonadota</taxon>
        <taxon>Alphaproteobacteria</taxon>
        <taxon>Sphingomonadales</taxon>
        <taxon>Sphingomonadaceae</taxon>
        <taxon>Sphingomonas</taxon>
    </lineage>
</organism>
<evidence type="ECO:0000256" key="5">
    <source>
        <dbReference type="ARBA" id="ARBA00023002"/>
    </source>
</evidence>
<dbReference type="PANTHER" id="PTHR30468">
    <property type="entry name" value="ALPHA-KETOGLUTARATE-DEPENDENT SULFONATE DIOXYGENASE"/>
    <property type="match status" value="1"/>
</dbReference>
<keyword evidence="5" id="KW-0560">Oxidoreductase</keyword>
<evidence type="ECO:0000256" key="4">
    <source>
        <dbReference type="ARBA" id="ARBA00022964"/>
    </source>
</evidence>